<dbReference type="Gramene" id="Jr14_09610_p1">
    <property type="protein sequence ID" value="cds.Jr14_09610_p1"/>
    <property type="gene ID" value="Jr14_09610"/>
</dbReference>
<gene>
    <name evidence="3" type="ORF">F2P56_032381</name>
</gene>
<organism evidence="3 4">
    <name type="scientific">Juglans regia</name>
    <name type="common">English walnut</name>
    <dbReference type="NCBI Taxonomy" id="51240"/>
    <lineage>
        <taxon>Eukaryota</taxon>
        <taxon>Viridiplantae</taxon>
        <taxon>Streptophyta</taxon>
        <taxon>Embryophyta</taxon>
        <taxon>Tracheophyta</taxon>
        <taxon>Spermatophyta</taxon>
        <taxon>Magnoliopsida</taxon>
        <taxon>eudicotyledons</taxon>
        <taxon>Gunneridae</taxon>
        <taxon>Pentapetalae</taxon>
        <taxon>rosids</taxon>
        <taxon>fabids</taxon>
        <taxon>Fagales</taxon>
        <taxon>Juglandaceae</taxon>
        <taxon>Juglans</taxon>
    </lineage>
</organism>
<dbReference type="InterPro" id="IPR008004">
    <property type="entry name" value="OCTOPUS-like"/>
</dbReference>
<feature type="non-terminal residue" evidence="3">
    <location>
        <position position="1"/>
    </location>
</feature>
<reference evidence="3" key="1">
    <citation type="submission" date="2015-10" db="EMBL/GenBank/DDBJ databases">
        <authorList>
            <person name="Martinez-Garcia P.J."/>
            <person name="Crepeau M.W."/>
            <person name="Puiu D."/>
            <person name="Gonzalez-Ibeas D."/>
            <person name="Whalen J."/>
            <person name="Stevens K."/>
            <person name="Paul R."/>
            <person name="Butterfield T."/>
            <person name="Britton M."/>
            <person name="Reagan R."/>
            <person name="Chakraborty S."/>
            <person name="Walawage S.L."/>
            <person name="Vasquez-Gross H.A."/>
            <person name="Cardeno C."/>
            <person name="Famula R."/>
            <person name="Pratt K."/>
            <person name="Kuruganti S."/>
            <person name="Aradhya M.K."/>
            <person name="Leslie C.A."/>
            <person name="Dandekar A.M."/>
            <person name="Salzberg S.L."/>
            <person name="Wegrzyn J.L."/>
            <person name="Langley C.H."/>
            <person name="Neale D.B."/>
        </authorList>
    </citation>
    <scope>NUCLEOTIDE SEQUENCE</scope>
    <source>
        <tissue evidence="3">Leaves</tissue>
    </source>
</reference>
<dbReference type="Pfam" id="PF05340">
    <property type="entry name" value="DUF740"/>
    <property type="match status" value="2"/>
</dbReference>
<feature type="chain" id="PRO_5032791130" description="Protein OCTOPUS-like" evidence="2">
    <location>
        <begin position="30"/>
        <end position="619"/>
    </location>
</feature>
<comment type="caution">
    <text evidence="3">The sequence shown here is derived from an EMBL/GenBank/DDBJ whole genome shotgun (WGS) entry which is preliminary data.</text>
</comment>
<evidence type="ECO:0000256" key="2">
    <source>
        <dbReference type="SAM" id="SignalP"/>
    </source>
</evidence>
<dbReference type="PANTHER" id="PTHR31659">
    <property type="entry name" value="PROTEIN: UPF0503-LIKE PROTEIN, PUTATIVE (DUF740)-RELATED"/>
    <property type="match status" value="1"/>
</dbReference>
<reference evidence="3" key="2">
    <citation type="submission" date="2020-03" db="EMBL/GenBank/DDBJ databases">
        <title>Walnut 2.0.</title>
        <authorList>
            <person name="Marrano A."/>
            <person name="Britton M."/>
            <person name="Zimin A.V."/>
            <person name="Zaini P.A."/>
            <person name="Workman R."/>
            <person name="Puiu D."/>
            <person name="Bianco L."/>
            <person name="Allen B.J."/>
            <person name="Troggio M."/>
            <person name="Leslie C.A."/>
            <person name="Timp W."/>
            <person name="Dendekar A."/>
            <person name="Salzberg S.L."/>
            <person name="Neale D.B."/>
        </authorList>
    </citation>
    <scope>NUCLEOTIDE SEQUENCE</scope>
    <source>
        <tissue evidence="3">Leaves</tissue>
    </source>
</reference>
<evidence type="ECO:0000313" key="3">
    <source>
        <dbReference type="EMBL" id="KAF5446778.1"/>
    </source>
</evidence>
<protein>
    <recommendedName>
        <fullName evidence="5">Protein OCTOPUS-like</fullName>
    </recommendedName>
</protein>
<feature type="region of interest" description="Disordered" evidence="1">
    <location>
        <begin position="162"/>
        <end position="190"/>
    </location>
</feature>
<evidence type="ECO:0000256" key="1">
    <source>
        <dbReference type="SAM" id="MobiDB-lite"/>
    </source>
</evidence>
<feature type="region of interest" description="Disordered" evidence="1">
    <location>
        <begin position="348"/>
        <end position="396"/>
    </location>
</feature>
<accession>A0A833TZA1</accession>
<dbReference type="EMBL" id="LIHL02000014">
    <property type="protein sequence ID" value="KAF5446778.1"/>
    <property type="molecule type" value="Genomic_DNA"/>
</dbReference>
<dbReference type="Proteomes" id="UP000619265">
    <property type="component" value="Unassembled WGS sequence"/>
</dbReference>
<proteinExistence type="predicted"/>
<name>A0A833TZA1_JUGRE</name>
<evidence type="ECO:0000313" key="4">
    <source>
        <dbReference type="Proteomes" id="UP000619265"/>
    </source>
</evidence>
<feature type="signal peptide" evidence="2">
    <location>
        <begin position="1"/>
        <end position="29"/>
    </location>
</feature>
<sequence>KGCGGVYPGFPFVTLHISALLLLVPSHSPIPFTPPLFLYHATTLRRSTSPAMSSQPRCRLSSCHRHPTRPVTGFCASCLRERLASIDPATRHEIPTTSAAAVLRRSKSFSAEGSSAAASEPPRRRSCDVRARSTLWDLFNVDDERKGLNRRFEVELGGLGFELREEDENENENESENENENESENDDVEEIRASEDVIPDISNEPENGIVEEGIEFKTMKEFIDLEWRSKKSGGKDFKDIAASFCEAASVFSKKLRKWRQKQKIKKHNTGNGGGIVEAEEQSGRRCRETQSEIGEYRFGRRSCDTDPRLSVDVARYSFDEPRASWDGYFIGKAYPRLTRMVSVEERVNLGNEEEEEERSPGGSAQTKDYYSETPFSQRRRRSFDRSNSQRRGGITEFDELKLTSNANAKVSPESTELFYGAKLLVAEQDDSRDRNSKCVKDVSLENVESVSKDAATSAAGGINQKGLKKLNKWHRMRNIFGLKQRQSKSKCGDEEGEYVGGNVVDRQLGESWQKLRRVANGEANGSVSQKLIRSYSVSCRNSCKVAGLFSNSGGAEAKISGLKRREEVMLQHSRSARYSPNNLDNGLLRFYLTPLRSYRRSKSGKSKLRNSYSIARTVL</sequence>
<dbReference type="PANTHER" id="PTHR31659:SF0">
    <property type="entry name" value="EMB|CAB61945.1"/>
    <property type="match status" value="1"/>
</dbReference>
<keyword evidence="2" id="KW-0732">Signal</keyword>
<dbReference type="AlphaFoldDB" id="A0A833TZA1"/>
<evidence type="ECO:0008006" key="5">
    <source>
        <dbReference type="Google" id="ProtNLM"/>
    </source>
</evidence>
<feature type="compositionally biased region" description="Acidic residues" evidence="1">
    <location>
        <begin position="164"/>
        <end position="189"/>
    </location>
</feature>
<feature type="region of interest" description="Disordered" evidence="1">
    <location>
        <begin position="263"/>
        <end position="286"/>
    </location>
</feature>